<feature type="domain" description="Radical SAM core" evidence="18">
    <location>
        <begin position="184"/>
        <end position="419"/>
    </location>
</feature>
<dbReference type="EC" id="2.8.4.3" evidence="10 14"/>
<dbReference type="InterPro" id="IPR007197">
    <property type="entry name" value="rSAM"/>
</dbReference>
<sequence length="519" mass="55076">MTDTPVQTFAHPDAAQGAGPGARPGPQPGSPAGAGEARPLKLFIKSFGCQMNAYDAARMADVLAPEGYAETATLEEADLVVLNTCHIRERAAEKIYSELGKIREMKEAAGRPVTLAVAGCVAQAEGAEIIRRQRAVDLVVGPQSYHRLPDLVRRARAGGGVVDTDFPLESKFDHLAAPSRARTQARGVSAFVTVQEGCDKFCSFCVVPYTRGAETSRPPEAVLAEVVTLVDAGVREVTLLGQNVNAYHGVDAAGAGWTLARLAQRLAVIPGLARIRYTTSHPNDMEPALVAAHRDLGALMPFLHLPVQSGSDRILHAMNRRHDAAAYLALVGEIRAARPDIALSSDFIVGFPGETERDFEDTLALVRRVGFASTFSFKYSPRPGTPGADLPGQVPEPVMRERLHRLQALLEEQRQAFNRACVGRTLDVLFDKPGRHPGQVGGRTPYLQAVHVEGAPDLVGTVRPVEILTVGPNSLSGRLADAGDRAGALFDSGAHAGTSFASGAPAGLSPSPVAERLAS</sequence>
<dbReference type="GO" id="GO:0051539">
    <property type="term" value="F:4 iron, 4 sulfur cluster binding"/>
    <property type="evidence" value="ECO:0007669"/>
    <property type="project" value="UniProtKB-UniRule"/>
</dbReference>
<comment type="similarity">
    <text evidence="14">Belongs to the methylthiotransferase family. MiaB subfamily.</text>
</comment>
<keyword evidence="7 14" id="KW-0479">Metal-binding</keyword>
<dbReference type="OrthoDB" id="9805215at2"/>
<evidence type="ECO:0000256" key="5">
    <source>
        <dbReference type="ARBA" id="ARBA00022691"/>
    </source>
</evidence>
<dbReference type="HAMAP" id="MF_01864">
    <property type="entry name" value="tRNA_metthiotr_MiaB"/>
    <property type="match status" value="1"/>
</dbReference>
<evidence type="ECO:0000256" key="9">
    <source>
        <dbReference type="ARBA" id="ARBA00023014"/>
    </source>
</evidence>
<evidence type="ECO:0000256" key="3">
    <source>
        <dbReference type="ARBA" id="ARBA00022490"/>
    </source>
</evidence>
<comment type="subunit">
    <text evidence="14">Monomer.</text>
</comment>
<dbReference type="NCBIfam" id="TIGR01574">
    <property type="entry name" value="miaB-methiolase"/>
    <property type="match status" value="1"/>
</dbReference>
<gene>
    <name evidence="14 19" type="primary">miaB</name>
    <name evidence="19" type="ORF">D3272_07795</name>
</gene>
<evidence type="ECO:0000256" key="2">
    <source>
        <dbReference type="ARBA" id="ARBA00022485"/>
    </source>
</evidence>
<dbReference type="Pfam" id="PF01938">
    <property type="entry name" value="TRAM"/>
    <property type="match status" value="1"/>
</dbReference>
<dbReference type="PANTHER" id="PTHR43020">
    <property type="entry name" value="CDK5 REGULATORY SUBUNIT-ASSOCIATED PROTEIN 1"/>
    <property type="match status" value="1"/>
</dbReference>
<dbReference type="InterPro" id="IPR006463">
    <property type="entry name" value="MiaB_methiolase"/>
</dbReference>
<dbReference type="Pfam" id="PF00919">
    <property type="entry name" value="UPF0004"/>
    <property type="match status" value="1"/>
</dbReference>
<dbReference type="InterPro" id="IPR013848">
    <property type="entry name" value="Methylthiotransferase_N"/>
</dbReference>
<dbReference type="InterPro" id="IPR020612">
    <property type="entry name" value="Methylthiotransferase_CS"/>
</dbReference>
<proteinExistence type="inferred from homology"/>
<keyword evidence="2 14" id="KW-0004">4Fe-4S</keyword>
<feature type="binding site" evidence="14">
    <location>
        <position position="85"/>
    </location>
    <ligand>
        <name>[4Fe-4S] cluster</name>
        <dbReference type="ChEBI" id="CHEBI:49883"/>
        <label>1</label>
    </ligand>
</feature>
<dbReference type="PROSITE" id="PS01278">
    <property type="entry name" value="MTTASE_RADICAL"/>
    <property type="match status" value="1"/>
</dbReference>
<dbReference type="Gene3D" id="3.40.50.12160">
    <property type="entry name" value="Methylthiotransferase, N-terminal domain"/>
    <property type="match status" value="1"/>
</dbReference>
<evidence type="ECO:0000313" key="20">
    <source>
        <dbReference type="Proteomes" id="UP000289411"/>
    </source>
</evidence>
<feature type="domain" description="TRAM" evidence="16">
    <location>
        <begin position="419"/>
        <end position="481"/>
    </location>
</feature>
<dbReference type="GO" id="GO:0046872">
    <property type="term" value="F:metal ion binding"/>
    <property type="evidence" value="ECO:0007669"/>
    <property type="project" value="UniProtKB-KW"/>
</dbReference>
<evidence type="ECO:0000259" key="18">
    <source>
        <dbReference type="PROSITE" id="PS51918"/>
    </source>
</evidence>
<evidence type="ECO:0000256" key="1">
    <source>
        <dbReference type="ARBA" id="ARBA00003234"/>
    </source>
</evidence>
<dbReference type="SUPFAM" id="SSF102114">
    <property type="entry name" value="Radical SAM enzymes"/>
    <property type="match status" value="1"/>
</dbReference>
<dbReference type="PROSITE" id="PS51449">
    <property type="entry name" value="MTTASE_N"/>
    <property type="match status" value="1"/>
</dbReference>
<dbReference type="SFLD" id="SFLDS00029">
    <property type="entry name" value="Radical_SAM"/>
    <property type="match status" value="1"/>
</dbReference>
<evidence type="ECO:0000256" key="10">
    <source>
        <dbReference type="ARBA" id="ARBA00033765"/>
    </source>
</evidence>
<evidence type="ECO:0000256" key="14">
    <source>
        <dbReference type="HAMAP-Rule" id="MF_01864"/>
    </source>
</evidence>
<name>A0A4Q2RFH3_9HYPH</name>
<feature type="binding site" evidence="14">
    <location>
        <position position="120"/>
    </location>
    <ligand>
        <name>[4Fe-4S] cluster</name>
        <dbReference type="ChEBI" id="CHEBI:49883"/>
        <label>1</label>
    </ligand>
</feature>
<dbReference type="SFLD" id="SFLDG01082">
    <property type="entry name" value="B12-binding_domain_containing"/>
    <property type="match status" value="1"/>
</dbReference>
<feature type="binding site" evidence="14">
    <location>
        <position position="202"/>
    </location>
    <ligand>
        <name>[4Fe-4S] cluster</name>
        <dbReference type="ChEBI" id="CHEBI:49883"/>
        <label>2</label>
        <note>4Fe-4S-S-AdoMet</note>
    </ligand>
</feature>
<dbReference type="PANTHER" id="PTHR43020:SF2">
    <property type="entry name" value="MITOCHONDRIAL TRNA METHYLTHIOTRANSFERASE CDK5RAP1"/>
    <property type="match status" value="1"/>
</dbReference>
<feature type="region of interest" description="Disordered" evidence="15">
    <location>
        <begin position="1"/>
        <end position="35"/>
    </location>
</feature>
<protein>
    <recommendedName>
        <fullName evidence="11 14">tRNA-2-methylthio-N(6)-dimethylallyladenosine synthase</fullName>
        <ecNumber evidence="10 14">2.8.4.3</ecNumber>
    </recommendedName>
    <alternativeName>
        <fullName evidence="13 14">(Dimethylallyl)adenosine tRNA methylthiotransferase MiaB</fullName>
    </alternativeName>
    <alternativeName>
        <fullName evidence="12 14">tRNA-i(6)A37 methylthiotransferase</fullName>
    </alternativeName>
</protein>
<keyword evidence="8 14" id="KW-0408">Iron</keyword>
<accession>A0A4Q2RFH3</accession>
<evidence type="ECO:0000256" key="4">
    <source>
        <dbReference type="ARBA" id="ARBA00022679"/>
    </source>
</evidence>
<evidence type="ECO:0000256" key="13">
    <source>
        <dbReference type="ARBA" id="ARBA00081141"/>
    </source>
</evidence>
<dbReference type="InterPro" id="IPR005839">
    <property type="entry name" value="Methylthiotransferase"/>
</dbReference>
<dbReference type="Gene3D" id="3.80.30.20">
    <property type="entry name" value="tm_1862 like domain"/>
    <property type="match status" value="1"/>
</dbReference>
<keyword evidence="5 14" id="KW-0949">S-adenosyl-L-methionine</keyword>
<keyword evidence="3 14" id="KW-0963">Cytoplasm</keyword>
<reference evidence="19 20" key="2">
    <citation type="submission" date="2019-02" db="EMBL/GenBank/DDBJ databases">
        <title>'Lichenibacterium ramalinii' gen. nov. sp. nov., 'Lichenibacterium minor' gen. nov. sp. nov.</title>
        <authorList>
            <person name="Pankratov T."/>
        </authorList>
    </citation>
    <scope>NUCLEOTIDE SEQUENCE [LARGE SCALE GENOMIC DNA]</scope>
    <source>
        <strain evidence="19 20">RmlP001</strain>
    </source>
</reference>
<dbReference type="GO" id="GO:0005829">
    <property type="term" value="C:cytosol"/>
    <property type="evidence" value="ECO:0007669"/>
    <property type="project" value="TreeGrafter"/>
</dbReference>
<evidence type="ECO:0000256" key="8">
    <source>
        <dbReference type="ARBA" id="ARBA00023004"/>
    </source>
</evidence>
<dbReference type="InterPro" id="IPR006638">
    <property type="entry name" value="Elp3/MiaA/NifB-like_rSAM"/>
</dbReference>
<comment type="cofactor">
    <cofactor evidence="14">
        <name>[4Fe-4S] cluster</name>
        <dbReference type="ChEBI" id="CHEBI:49883"/>
    </cofactor>
    <text evidence="14">Binds 2 [4Fe-4S] clusters. One cluster is coordinated with 3 cysteines and an exchangeable S-adenosyl-L-methionine.</text>
</comment>
<dbReference type="FunFam" id="3.40.50.12160:FF:000003">
    <property type="entry name" value="CDK5 regulatory subunit-associated protein 1"/>
    <property type="match status" value="1"/>
</dbReference>
<comment type="caution">
    <text evidence="19">The sequence shown here is derived from an EMBL/GenBank/DDBJ whole genome shotgun (WGS) entry which is preliminary data.</text>
</comment>
<evidence type="ECO:0000313" key="19">
    <source>
        <dbReference type="EMBL" id="RYB06081.1"/>
    </source>
</evidence>
<dbReference type="InterPro" id="IPR023404">
    <property type="entry name" value="rSAM_horseshoe"/>
</dbReference>
<dbReference type="InterPro" id="IPR038135">
    <property type="entry name" value="Methylthiotransferase_N_sf"/>
</dbReference>
<keyword evidence="4 14" id="KW-0808">Transferase</keyword>
<dbReference type="CDD" id="cd01335">
    <property type="entry name" value="Radical_SAM"/>
    <property type="match status" value="1"/>
</dbReference>
<evidence type="ECO:0000256" key="15">
    <source>
        <dbReference type="SAM" id="MobiDB-lite"/>
    </source>
</evidence>
<evidence type="ECO:0000259" key="17">
    <source>
        <dbReference type="PROSITE" id="PS51449"/>
    </source>
</evidence>
<dbReference type="PROSITE" id="PS51918">
    <property type="entry name" value="RADICAL_SAM"/>
    <property type="match status" value="1"/>
</dbReference>
<comment type="catalytic activity">
    <reaction evidence="14">
        <text>N(6)-dimethylallyladenosine(37) in tRNA + (sulfur carrier)-SH + AH2 + 2 S-adenosyl-L-methionine = 2-methylsulfanyl-N(6)-dimethylallyladenosine(37) in tRNA + (sulfur carrier)-H + 5'-deoxyadenosine + L-methionine + A + S-adenosyl-L-homocysteine + 2 H(+)</text>
        <dbReference type="Rhea" id="RHEA:37067"/>
        <dbReference type="Rhea" id="RHEA-COMP:10375"/>
        <dbReference type="Rhea" id="RHEA-COMP:10376"/>
        <dbReference type="Rhea" id="RHEA-COMP:14737"/>
        <dbReference type="Rhea" id="RHEA-COMP:14739"/>
        <dbReference type="ChEBI" id="CHEBI:13193"/>
        <dbReference type="ChEBI" id="CHEBI:15378"/>
        <dbReference type="ChEBI" id="CHEBI:17319"/>
        <dbReference type="ChEBI" id="CHEBI:17499"/>
        <dbReference type="ChEBI" id="CHEBI:29917"/>
        <dbReference type="ChEBI" id="CHEBI:57844"/>
        <dbReference type="ChEBI" id="CHEBI:57856"/>
        <dbReference type="ChEBI" id="CHEBI:59789"/>
        <dbReference type="ChEBI" id="CHEBI:64428"/>
        <dbReference type="ChEBI" id="CHEBI:74415"/>
        <dbReference type="ChEBI" id="CHEBI:74417"/>
        <dbReference type="EC" id="2.8.4.3"/>
    </reaction>
</comment>
<dbReference type="RefSeq" id="WP_129218592.1">
    <property type="nucleotide sequence ID" value="NZ_QYBC01000005.1"/>
</dbReference>
<comment type="function">
    <text evidence="1 14">Catalyzes the methylthiolation of N6-(dimethylallyl)adenosine (i(6)A), leading to the formation of 2-methylthio-N6-(dimethylallyl)adenosine (ms(2)i(6)A) at position 37 in tRNAs that read codons beginning with uridine.</text>
</comment>
<dbReference type="PROSITE" id="PS50926">
    <property type="entry name" value="TRAM"/>
    <property type="match status" value="1"/>
</dbReference>
<organism evidence="19 20">
    <name type="scientific">Lichenibacterium ramalinae</name>
    <dbReference type="NCBI Taxonomy" id="2316527"/>
    <lineage>
        <taxon>Bacteria</taxon>
        <taxon>Pseudomonadati</taxon>
        <taxon>Pseudomonadota</taxon>
        <taxon>Alphaproteobacteria</taxon>
        <taxon>Hyphomicrobiales</taxon>
        <taxon>Lichenihabitantaceae</taxon>
        <taxon>Lichenibacterium</taxon>
    </lineage>
</organism>
<dbReference type="FunFam" id="3.80.30.20:FF:000001">
    <property type="entry name" value="tRNA-2-methylthio-N(6)-dimethylallyladenosine synthase 2"/>
    <property type="match status" value="1"/>
</dbReference>
<comment type="subcellular location">
    <subcellularLocation>
        <location evidence="14">Cytoplasm</location>
    </subcellularLocation>
</comment>
<dbReference type="Pfam" id="PF04055">
    <property type="entry name" value="Radical_SAM"/>
    <property type="match status" value="1"/>
</dbReference>
<dbReference type="AlphaFoldDB" id="A0A4Q2RFH3"/>
<keyword evidence="9 14" id="KW-0411">Iron-sulfur</keyword>
<keyword evidence="6 14" id="KW-0819">tRNA processing</keyword>
<evidence type="ECO:0000256" key="6">
    <source>
        <dbReference type="ARBA" id="ARBA00022694"/>
    </source>
</evidence>
<reference evidence="19 20" key="1">
    <citation type="submission" date="2018-09" db="EMBL/GenBank/DDBJ databases">
        <authorList>
            <person name="Grouzdev D.S."/>
            <person name="Krutkina M.S."/>
        </authorList>
    </citation>
    <scope>NUCLEOTIDE SEQUENCE [LARGE SCALE GENOMIC DNA]</scope>
    <source>
        <strain evidence="19 20">RmlP001</strain>
    </source>
</reference>
<dbReference type="EMBL" id="QYBC01000005">
    <property type="protein sequence ID" value="RYB06081.1"/>
    <property type="molecule type" value="Genomic_DNA"/>
</dbReference>
<dbReference type="InterPro" id="IPR058240">
    <property type="entry name" value="rSAM_sf"/>
</dbReference>
<feature type="binding site" evidence="14">
    <location>
        <position position="205"/>
    </location>
    <ligand>
        <name>[4Fe-4S] cluster</name>
        <dbReference type="ChEBI" id="CHEBI:49883"/>
        <label>2</label>
        <note>4Fe-4S-S-AdoMet</note>
    </ligand>
</feature>
<feature type="region of interest" description="Disordered" evidence="15">
    <location>
        <begin position="500"/>
        <end position="519"/>
    </location>
</feature>
<dbReference type="SFLD" id="SFLDG01061">
    <property type="entry name" value="methylthiotransferase"/>
    <property type="match status" value="1"/>
</dbReference>
<dbReference type="SMART" id="SM00729">
    <property type="entry name" value="Elp3"/>
    <property type="match status" value="1"/>
</dbReference>
<evidence type="ECO:0000256" key="11">
    <source>
        <dbReference type="ARBA" id="ARBA00068570"/>
    </source>
</evidence>
<evidence type="ECO:0000256" key="12">
    <source>
        <dbReference type="ARBA" id="ARBA00080698"/>
    </source>
</evidence>
<dbReference type="NCBIfam" id="TIGR00089">
    <property type="entry name" value="MiaB/RimO family radical SAM methylthiotransferase"/>
    <property type="match status" value="1"/>
</dbReference>
<feature type="domain" description="MTTase N-terminal" evidence="17">
    <location>
        <begin position="40"/>
        <end position="157"/>
    </location>
</feature>
<evidence type="ECO:0000259" key="16">
    <source>
        <dbReference type="PROSITE" id="PS50926"/>
    </source>
</evidence>
<keyword evidence="20" id="KW-1185">Reference proteome</keyword>
<evidence type="ECO:0000256" key="7">
    <source>
        <dbReference type="ARBA" id="ARBA00022723"/>
    </source>
</evidence>
<dbReference type="InterPro" id="IPR002792">
    <property type="entry name" value="TRAM_dom"/>
</dbReference>
<feature type="binding site" evidence="14">
    <location>
        <position position="198"/>
    </location>
    <ligand>
        <name>[4Fe-4S] cluster</name>
        <dbReference type="ChEBI" id="CHEBI:49883"/>
        <label>2</label>
        <note>4Fe-4S-S-AdoMet</note>
    </ligand>
</feature>
<dbReference type="SFLD" id="SFLDF00273">
    <property type="entry name" value="(dimethylallyl)adenosine_tRNA"/>
    <property type="match status" value="1"/>
</dbReference>
<feature type="binding site" evidence="14">
    <location>
        <position position="49"/>
    </location>
    <ligand>
        <name>[4Fe-4S] cluster</name>
        <dbReference type="ChEBI" id="CHEBI:49883"/>
        <label>1</label>
    </ligand>
</feature>
<dbReference type="Proteomes" id="UP000289411">
    <property type="component" value="Unassembled WGS sequence"/>
</dbReference>
<dbReference type="GO" id="GO:0035597">
    <property type="term" value="F:tRNA-2-methylthio-N(6)-dimethylallyladenosine(37) synthase activity"/>
    <property type="evidence" value="ECO:0007669"/>
    <property type="project" value="UniProtKB-EC"/>
</dbReference>